<proteinExistence type="predicted"/>
<dbReference type="EMBL" id="ACCJ01000533">
    <property type="protein sequence ID" value="EEG51733.1"/>
    <property type="molecule type" value="Genomic_DNA"/>
</dbReference>
<reference evidence="1 2" key="1">
    <citation type="submission" date="2009-02" db="EMBL/GenBank/DDBJ databases">
        <title>Draft genome sequence of Clostridium asparagiforme (DSM 15981).</title>
        <authorList>
            <person name="Sudarsanam P."/>
            <person name="Ley R."/>
            <person name="Guruge J."/>
            <person name="Turnbaugh P.J."/>
            <person name="Mahowald M."/>
            <person name="Liep D."/>
            <person name="Gordon J."/>
        </authorList>
    </citation>
    <scope>NUCLEOTIDE SEQUENCE [LARGE SCALE GENOMIC DNA]</scope>
    <source>
        <strain evidence="1 2">DSM 15981</strain>
    </source>
</reference>
<gene>
    <name evidence="1" type="ORF">CLOSTASPAR_06204</name>
</gene>
<organism evidence="1 2">
    <name type="scientific">[Clostridium] asparagiforme DSM 15981</name>
    <dbReference type="NCBI Taxonomy" id="518636"/>
    <lineage>
        <taxon>Bacteria</taxon>
        <taxon>Bacillati</taxon>
        <taxon>Bacillota</taxon>
        <taxon>Clostridia</taxon>
        <taxon>Lachnospirales</taxon>
        <taxon>Lachnospiraceae</taxon>
        <taxon>Enterocloster</taxon>
    </lineage>
</organism>
<protein>
    <submittedName>
        <fullName evidence="1">Uncharacterized protein</fullName>
    </submittedName>
</protein>
<sequence length="46" mass="4932">MYYKQSGIVNGCGGMNLEMNHEPQMPLGPGTVSGGAGNCFRKIRTE</sequence>
<dbReference type="Proteomes" id="UP000004756">
    <property type="component" value="Unassembled WGS sequence"/>
</dbReference>
<keyword evidence="2" id="KW-1185">Reference proteome</keyword>
<evidence type="ECO:0000313" key="2">
    <source>
        <dbReference type="Proteomes" id="UP000004756"/>
    </source>
</evidence>
<name>C0DAA0_9FIRM</name>
<accession>C0DAA0</accession>
<comment type="caution">
    <text evidence="1">The sequence shown here is derived from an EMBL/GenBank/DDBJ whole genome shotgun (WGS) entry which is preliminary data.</text>
</comment>
<dbReference type="HOGENOM" id="CLU_3181844_0_0_9"/>
<dbReference type="AlphaFoldDB" id="C0DAA0"/>
<evidence type="ECO:0000313" key="1">
    <source>
        <dbReference type="EMBL" id="EEG51733.1"/>
    </source>
</evidence>